<dbReference type="EMBL" id="OU503037">
    <property type="protein sequence ID" value="CAI9756708.1"/>
    <property type="molecule type" value="Genomic_DNA"/>
</dbReference>
<protein>
    <submittedName>
        <fullName evidence="5">Uncharacterized protein</fullName>
    </submittedName>
</protein>
<evidence type="ECO:0000256" key="2">
    <source>
        <dbReference type="ARBA" id="ARBA00022989"/>
    </source>
</evidence>
<evidence type="ECO:0000313" key="5">
    <source>
        <dbReference type="EMBL" id="CAI9756708.1"/>
    </source>
</evidence>
<dbReference type="GO" id="GO:0016020">
    <property type="term" value="C:membrane"/>
    <property type="evidence" value="ECO:0007669"/>
    <property type="project" value="InterPro"/>
</dbReference>
<dbReference type="SUPFAM" id="SSF90123">
    <property type="entry name" value="ABC transporter transmembrane region"/>
    <property type="match status" value="1"/>
</dbReference>
<gene>
    <name evidence="5" type="ORF">FPE_LOCUS4138</name>
</gene>
<keyword evidence="2 4" id="KW-1133">Transmembrane helix</keyword>
<organism evidence="5 6">
    <name type="scientific">Fraxinus pennsylvanica</name>
    <dbReference type="NCBI Taxonomy" id="56036"/>
    <lineage>
        <taxon>Eukaryota</taxon>
        <taxon>Viridiplantae</taxon>
        <taxon>Streptophyta</taxon>
        <taxon>Embryophyta</taxon>
        <taxon>Tracheophyta</taxon>
        <taxon>Spermatophyta</taxon>
        <taxon>Magnoliopsida</taxon>
        <taxon>eudicotyledons</taxon>
        <taxon>Gunneridae</taxon>
        <taxon>Pentapetalae</taxon>
        <taxon>asterids</taxon>
        <taxon>lamiids</taxon>
        <taxon>Lamiales</taxon>
        <taxon>Oleaceae</taxon>
        <taxon>Oleeae</taxon>
        <taxon>Fraxinus</taxon>
    </lineage>
</organism>
<feature type="transmembrane region" description="Helical" evidence="4">
    <location>
        <begin position="96"/>
        <end position="118"/>
    </location>
</feature>
<keyword evidence="6" id="KW-1185">Reference proteome</keyword>
<dbReference type="AlphaFoldDB" id="A0AAD1YUG5"/>
<feature type="transmembrane region" description="Helical" evidence="4">
    <location>
        <begin position="138"/>
        <end position="158"/>
    </location>
</feature>
<accession>A0AAD1YUG5</accession>
<dbReference type="InterPro" id="IPR036640">
    <property type="entry name" value="ABC1_TM_sf"/>
</dbReference>
<sequence length="162" mass="18196">MVGVESPAQLPLTFNLAQARSSASSIIISRPISCSNRNKNLNHEFYRFTLKPHYASIFTSVRRQNPNPAPFTAFVSNTSFDTPQQPPDSKPNLARWWLATVFALTLGTTGISVTIIFLGREFFNAIANKDQEQFTTQLLFYLAVFAGGIPVSTLLRFLRYLF</sequence>
<keyword evidence="1 4" id="KW-0812">Transmembrane</keyword>
<dbReference type="GO" id="GO:0005524">
    <property type="term" value="F:ATP binding"/>
    <property type="evidence" value="ECO:0007669"/>
    <property type="project" value="InterPro"/>
</dbReference>
<keyword evidence="3 4" id="KW-0472">Membrane</keyword>
<evidence type="ECO:0000256" key="4">
    <source>
        <dbReference type="SAM" id="Phobius"/>
    </source>
</evidence>
<dbReference type="Proteomes" id="UP000834106">
    <property type="component" value="Chromosome 2"/>
</dbReference>
<reference evidence="5" key="1">
    <citation type="submission" date="2023-05" db="EMBL/GenBank/DDBJ databases">
        <authorList>
            <person name="Huff M."/>
        </authorList>
    </citation>
    <scope>NUCLEOTIDE SEQUENCE</scope>
</reference>
<evidence type="ECO:0000256" key="1">
    <source>
        <dbReference type="ARBA" id="ARBA00022692"/>
    </source>
</evidence>
<evidence type="ECO:0000313" key="6">
    <source>
        <dbReference type="Proteomes" id="UP000834106"/>
    </source>
</evidence>
<evidence type="ECO:0000256" key="3">
    <source>
        <dbReference type="ARBA" id="ARBA00023136"/>
    </source>
</evidence>
<proteinExistence type="predicted"/>
<name>A0AAD1YUG5_9LAMI</name>